<evidence type="ECO:0000313" key="2">
    <source>
        <dbReference type="Proteomes" id="UP000319716"/>
    </source>
</evidence>
<evidence type="ECO:0000313" key="1">
    <source>
        <dbReference type="EMBL" id="GAY78895.1"/>
    </source>
</evidence>
<comment type="caution">
    <text evidence="1">The sequence shown here is derived from an EMBL/GenBank/DDBJ whole genome shotgun (WGS) entry which is preliminary data.</text>
</comment>
<name>A0A4Y1ZII3_9BACL</name>
<protein>
    <submittedName>
        <fullName evidence="1">ClpB protein</fullName>
    </submittedName>
</protein>
<proteinExistence type="predicted"/>
<reference evidence="1 2" key="1">
    <citation type="submission" date="2017-11" db="EMBL/GenBank/DDBJ databases">
        <title>Draft Genome Sequence of Sporolactobacillus inulinus NBRC 111894 Isolated from Koso, a Japanese Sugar-Vegetable Fermented Beverage.</title>
        <authorList>
            <person name="Chiou T.Y."/>
            <person name="Oshima K."/>
            <person name="Suda W."/>
            <person name="Hattori M."/>
            <person name="Takahashi T."/>
        </authorList>
    </citation>
    <scope>NUCLEOTIDE SEQUENCE [LARGE SCALE GENOMIC DNA]</scope>
    <source>
        <strain evidence="1 2">NBRC111894</strain>
    </source>
</reference>
<gene>
    <name evidence="1" type="ORF">NBRC111894_4449</name>
</gene>
<organism evidence="1 2">
    <name type="scientific">Sporolactobacillus inulinus</name>
    <dbReference type="NCBI Taxonomy" id="2078"/>
    <lineage>
        <taxon>Bacteria</taxon>
        <taxon>Bacillati</taxon>
        <taxon>Bacillota</taxon>
        <taxon>Bacilli</taxon>
        <taxon>Bacillales</taxon>
        <taxon>Sporolactobacillaceae</taxon>
        <taxon>Sporolactobacillus</taxon>
    </lineage>
</organism>
<dbReference type="Proteomes" id="UP000319716">
    <property type="component" value="Unassembled WGS sequence"/>
</dbReference>
<sequence length="59" mass="6790">MLCDECKLNQAVIEMNVMINGQQKHLHLCEECYAKMKNNFGMPSFSKAEHLHSMICFAV</sequence>
<dbReference type="AlphaFoldDB" id="A0A4Y1ZII3"/>
<accession>A0A4Y1ZII3</accession>
<dbReference type="EMBL" id="BEXB01000068">
    <property type="protein sequence ID" value="GAY78895.1"/>
    <property type="molecule type" value="Genomic_DNA"/>
</dbReference>